<reference evidence="2 3" key="1">
    <citation type="submission" date="2020-05" db="EMBL/GenBank/DDBJ databases">
        <authorList>
            <person name="Whitworth D."/>
        </authorList>
    </citation>
    <scope>NUCLEOTIDE SEQUENCE [LARGE SCALE GENOMIC DNA]</scope>
    <source>
        <strain evidence="2 3">AB043B</strain>
    </source>
</reference>
<dbReference type="EMBL" id="JABFJV010000628">
    <property type="protein sequence ID" value="NOK39834.1"/>
    <property type="molecule type" value="Genomic_DNA"/>
</dbReference>
<accession>A0A7Y4NWN0</accession>
<organism evidence="2 3">
    <name type="scientific">Corallococcus exercitus</name>
    <dbReference type="NCBI Taxonomy" id="2316736"/>
    <lineage>
        <taxon>Bacteria</taxon>
        <taxon>Pseudomonadati</taxon>
        <taxon>Myxococcota</taxon>
        <taxon>Myxococcia</taxon>
        <taxon>Myxococcales</taxon>
        <taxon>Cystobacterineae</taxon>
        <taxon>Myxococcaceae</taxon>
        <taxon>Corallococcus</taxon>
    </lineage>
</organism>
<dbReference type="AlphaFoldDB" id="A0A7Y4NWN0"/>
<evidence type="ECO:0000313" key="2">
    <source>
        <dbReference type="EMBL" id="NOK39834.1"/>
    </source>
</evidence>
<keyword evidence="1" id="KW-1133">Transmembrane helix</keyword>
<evidence type="ECO:0000256" key="1">
    <source>
        <dbReference type="SAM" id="Phobius"/>
    </source>
</evidence>
<proteinExistence type="predicted"/>
<protein>
    <recommendedName>
        <fullName evidence="4">ABC transporter permease</fullName>
    </recommendedName>
</protein>
<name>A0A7Y4NWN0_9BACT</name>
<gene>
    <name evidence="2" type="ORF">HMI49_42435</name>
</gene>
<evidence type="ECO:0008006" key="4">
    <source>
        <dbReference type="Google" id="ProtNLM"/>
    </source>
</evidence>
<keyword evidence="1" id="KW-0812">Transmembrane</keyword>
<evidence type="ECO:0000313" key="3">
    <source>
        <dbReference type="Proteomes" id="UP000563426"/>
    </source>
</evidence>
<feature type="transmembrane region" description="Helical" evidence="1">
    <location>
        <begin position="25"/>
        <end position="45"/>
    </location>
</feature>
<keyword evidence="3" id="KW-1185">Reference proteome</keyword>
<keyword evidence="1" id="KW-0472">Membrane</keyword>
<dbReference type="RefSeq" id="WP_171439283.1">
    <property type="nucleotide sequence ID" value="NZ_JABFJV010000628.1"/>
</dbReference>
<dbReference type="Proteomes" id="UP000563426">
    <property type="component" value="Unassembled WGS sequence"/>
</dbReference>
<feature type="non-terminal residue" evidence="2">
    <location>
        <position position="1"/>
    </location>
</feature>
<comment type="caution">
    <text evidence="2">The sequence shown here is derived from an EMBL/GenBank/DDBJ whole genome shotgun (WGS) entry which is preliminary data.</text>
</comment>
<sequence length="63" mass="6263">VGLVGAAVLARGLAGMLYGVGTLDALTFGGVPLLLGAVALVASWLPARHALRVTPAIALRADE</sequence>